<organism evidence="2 3">
    <name type="scientific">Tardiphaga robiniae</name>
    <dbReference type="NCBI Taxonomy" id="943830"/>
    <lineage>
        <taxon>Bacteria</taxon>
        <taxon>Pseudomonadati</taxon>
        <taxon>Pseudomonadota</taxon>
        <taxon>Alphaproteobacteria</taxon>
        <taxon>Hyphomicrobiales</taxon>
        <taxon>Nitrobacteraceae</taxon>
        <taxon>Tardiphaga</taxon>
    </lineage>
</organism>
<evidence type="ECO:0000313" key="2">
    <source>
        <dbReference type="EMBL" id="KZD22961.1"/>
    </source>
</evidence>
<dbReference type="Proteomes" id="UP000076574">
    <property type="component" value="Unassembled WGS sequence"/>
</dbReference>
<feature type="compositionally biased region" description="Polar residues" evidence="1">
    <location>
        <begin position="14"/>
        <end position="29"/>
    </location>
</feature>
<keyword evidence="3" id="KW-1185">Reference proteome</keyword>
<feature type="region of interest" description="Disordered" evidence="1">
    <location>
        <begin position="1"/>
        <end position="81"/>
    </location>
</feature>
<evidence type="ECO:0000313" key="3">
    <source>
        <dbReference type="Proteomes" id="UP000076574"/>
    </source>
</evidence>
<dbReference type="EMBL" id="LVYV01000012">
    <property type="protein sequence ID" value="KZD22961.1"/>
    <property type="molecule type" value="Genomic_DNA"/>
</dbReference>
<protein>
    <submittedName>
        <fullName evidence="2">Uncharacterized protein</fullName>
    </submittedName>
</protein>
<name>A0A161R2D5_9BRAD</name>
<comment type="caution">
    <text evidence="2">The sequence shown here is derived from an EMBL/GenBank/DDBJ whole genome shotgun (WGS) entry which is preliminary data.</text>
</comment>
<gene>
    <name evidence="2" type="ORF">A4A58_06020</name>
</gene>
<feature type="compositionally biased region" description="Basic and acidic residues" evidence="1">
    <location>
        <begin position="39"/>
        <end position="52"/>
    </location>
</feature>
<feature type="compositionally biased region" description="Basic and acidic residues" evidence="1">
    <location>
        <begin position="71"/>
        <end position="81"/>
    </location>
</feature>
<dbReference type="AlphaFoldDB" id="A0A161R2D5"/>
<reference evidence="2 3" key="1">
    <citation type="submission" date="2016-03" db="EMBL/GenBank/DDBJ databases">
        <title>Microsymbionts genomes from the relict species Vavilovia formosa (Stev.) Fed.</title>
        <authorList>
            <person name="Kopat V."/>
            <person name="Chirak E."/>
            <person name="Kimeklis A."/>
            <person name="Andronov E."/>
        </authorList>
    </citation>
    <scope>NUCLEOTIDE SEQUENCE [LARGE SCALE GENOMIC DNA]</scope>
    <source>
        <strain evidence="2 3">Vaf07</strain>
    </source>
</reference>
<proteinExistence type="predicted"/>
<sequence>MRKSTGQLRDRSNICFNHGQNEVNASNQAGKMMSGRVGGARDDKPAKDDKQKPVPTPPRPDDDEEDGDIATPKRDRDDEDI</sequence>
<evidence type="ECO:0000256" key="1">
    <source>
        <dbReference type="SAM" id="MobiDB-lite"/>
    </source>
</evidence>
<accession>A0A161R2D5</accession>